<reference evidence="7" key="1">
    <citation type="journal article" date="2020" name="mSystems">
        <title>Genome- and Community-Level Interaction Insights into Carbon Utilization and Element Cycling Functions of Hydrothermarchaeota in Hydrothermal Sediment.</title>
        <authorList>
            <person name="Zhou Z."/>
            <person name="Liu Y."/>
            <person name="Xu W."/>
            <person name="Pan J."/>
            <person name="Luo Z.H."/>
            <person name="Li M."/>
        </authorList>
    </citation>
    <scope>NUCLEOTIDE SEQUENCE [LARGE SCALE GENOMIC DNA]</scope>
    <source>
        <strain evidence="7">HyVt-456</strain>
    </source>
</reference>
<accession>A0A7V1M1U2</accession>
<evidence type="ECO:0000313" key="7">
    <source>
        <dbReference type="EMBL" id="HED11699.1"/>
    </source>
</evidence>
<dbReference type="EMBL" id="DRLD01000379">
    <property type="protein sequence ID" value="HED11699.1"/>
    <property type="molecule type" value="Genomic_DNA"/>
</dbReference>
<dbReference type="Proteomes" id="UP000886005">
    <property type="component" value="Unassembled WGS sequence"/>
</dbReference>
<gene>
    <name evidence="7" type="ORF">ENJ10_13485</name>
</gene>
<dbReference type="InterPro" id="IPR025302">
    <property type="entry name" value="DrrA1/2-like_C"/>
</dbReference>
<keyword evidence="3" id="KW-0536">Nodulation</keyword>
<comment type="caution">
    <text evidence="7">The sequence shown here is derived from an EMBL/GenBank/DDBJ whole genome shotgun (WGS) entry which is preliminary data.</text>
</comment>
<dbReference type="Pfam" id="PF13732">
    <property type="entry name" value="DrrA1-3_C"/>
    <property type="match status" value="1"/>
</dbReference>
<dbReference type="PROSITE" id="PS00211">
    <property type="entry name" value="ABC_TRANSPORTER_1"/>
    <property type="match status" value="1"/>
</dbReference>
<evidence type="ECO:0000259" key="6">
    <source>
        <dbReference type="PROSITE" id="PS50893"/>
    </source>
</evidence>
<sequence>MGKKKTVEKEALLLKVDSVHKEFIDTTAVEDVSFKVEAGRVFGLLGPNGAGKTTIMRMIMDIVRPDSGDILINGSPRPGLPRNRFGYLPEERGLYAHARVLELLVYFGTLNHMPRRKAEVEAIRFLDRLGLIDYSDYPVHYLSKGMQQKVQFIAAFLHKPDILILDEPFSGLDPINQIALREILNDFKKEGKLIILSTHQMEMAEKMCEHVCMIHQGRLIVDASLNEIKKRFRDNTYLLEADHALETLQMMDKVDVLEAGSNGIKFRLSSGLDSGDLLRIVSSKHLVRHFQMFEPSLHDIFIRLIQQETEEHHA</sequence>
<dbReference type="SMART" id="SM00382">
    <property type="entry name" value="AAA"/>
    <property type="match status" value="1"/>
</dbReference>
<evidence type="ECO:0000256" key="2">
    <source>
        <dbReference type="ARBA" id="ARBA00022448"/>
    </source>
</evidence>
<dbReference type="InterPro" id="IPR050763">
    <property type="entry name" value="ABC_transporter_ATP-binding"/>
</dbReference>
<evidence type="ECO:0000256" key="4">
    <source>
        <dbReference type="ARBA" id="ARBA00022741"/>
    </source>
</evidence>
<dbReference type="PANTHER" id="PTHR42711">
    <property type="entry name" value="ABC TRANSPORTER ATP-BINDING PROTEIN"/>
    <property type="match status" value="1"/>
</dbReference>
<dbReference type="InterPro" id="IPR003439">
    <property type="entry name" value="ABC_transporter-like_ATP-bd"/>
</dbReference>
<keyword evidence="5 7" id="KW-0067">ATP-binding</keyword>
<dbReference type="InterPro" id="IPR027417">
    <property type="entry name" value="P-loop_NTPase"/>
</dbReference>
<evidence type="ECO:0000256" key="5">
    <source>
        <dbReference type="ARBA" id="ARBA00022840"/>
    </source>
</evidence>
<dbReference type="InterPro" id="IPR017871">
    <property type="entry name" value="ABC_transporter-like_CS"/>
</dbReference>
<dbReference type="InterPro" id="IPR003593">
    <property type="entry name" value="AAA+_ATPase"/>
</dbReference>
<dbReference type="PROSITE" id="PS50893">
    <property type="entry name" value="ABC_TRANSPORTER_2"/>
    <property type="match status" value="1"/>
</dbReference>
<name>A0A7V1M1U2_CALAY</name>
<dbReference type="AlphaFoldDB" id="A0A7V1M1U2"/>
<dbReference type="GO" id="GO:0016887">
    <property type="term" value="F:ATP hydrolysis activity"/>
    <property type="evidence" value="ECO:0007669"/>
    <property type="project" value="InterPro"/>
</dbReference>
<comment type="similarity">
    <text evidence="1">Belongs to the ABC transporter superfamily.</text>
</comment>
<dbReference type="PANTHER" id="PTHR42711:SF5">
    <property type="entry name" value="ABC TRANSPORTER ATP-BINDING PROTEIN NATA"/>
    <property type="match status" value="1"/>
</dbReference>
<keyword evidence="2" id="KW-0813">Transport</keyword>
<dbReference type="Gene3D" id="3.40.50.300">
    <property type="entry name" value="P-loop containing nucleotide triphosphate hydrolases"/>
    <property type="match status" value="1"/>
</dbReference>
<protein>
    <submittedName>
        <fullName evidence="7">ATP-binding cassette domain-containing protein</fullName>
    </submittedName>
</protein>
<keyword evidence="4" id="KW-0547">Nucleotide-binding</keyword>
<feature type="domain" description="ABC transporter" evidence="6">
    <location>
        <begin position="14"/>
        <end position="241"/>
    </location>
</feature>
<dbReference type="GO" id="GO:0005524">
    <property type="term" value="F:ATP binding"/>
    <property type="evidence" value="ECO:0007669"/>
    <property type="project" value="UniProtKB-KW"/>
</dbReference>
<proteinExistence type="inferred from homology"/>
<dbReference type="SUPFAM" id="SSF52540">
    <property type="entry name" value="P-loop containing nucleoside triphosphate hydrolases"/>
    <property type="match status" value="1"/>
</dbReference>
<evidence type="ECO:0000256" key="1">
    <source>
        <dbReference type="ARBA" id="ARBA00005417"/>
    </source>
</evidence>
<dbReference type="Pfam" id="PF00005">
    <property type="entry name" value="ABC_tran"/>
    <property type="match status" value="1"/>
</dbReference>
<evidence type="ECO:0000256" key="3">
    <source>
        <dbReference type="ARBA" id="ARBA00022458"/>
    </source>
</evidence>
<organism evidence="7">
    <name type="scientific">Caldithrix abyssi</name>
    <dbReference type="NCBI Taxonomy" id="187145"/>
    <lineage>
        <taxon>Bacteria</taxon>
        <taxon>Pseudomonadati</taxon>
        <taxon>Calditrichota</taxon>
        <taxon>Calditrichia</taxon>
        <taxon>Calditrichales</taxon>
        <taxon>Calditrichaceae</taxon>
        <taxon>Caldithrix</taxon>
    </lineage>
</organism>